<sequence length="150" mass="16101">MVRTVCPEDSTWRLWSVTLGSGGSPLLGLFPMWARLSPGVFPPLVVCRDQLGSAGKASGFGRWLAAPCSECYSPLAISFAIPPESREVTATTPSRPPRVVRGTACGEWARCAPGGSVDRGILSSVRPNRVVPPSRVEPRRAGTRGLRRCR</sequence>
<comment type="caution">
    <text evidence="2">The sequence shown here is derived from an EMBL/GenBank/DDBJ whole genome shotgun (WGS) entry which is preliminary data.</text>
</comment>
<keyword evidence="3" id="KW-1185">Reference proteome</keyword>
<feature type="region of interest" description="Disordered" evidence="1">
    <location>
        <begin position="130"/>
        <end position="150"/>
    </location>
</feature>
<reference evidence="2 3" key="1">
    <citation type="journal article" date="2018" name="Nat. Ecol. Evol.">
        <title>Shark genomes provide insights into elasmobranch evolution and the origin of vertebrates.</title>
        <authorList>
            <person name="Hara Y"/>
            <person name="Yamaguchi K"/>
            <person name="Onimaru K"/>
            <person name="Kadota M"/>
            <person name="Koyanagi M"/>
            <person name="Keeley SD"/>
            <person name="Tatsumi K"/>
            <person name="Tanaka K"/>
            <person name="Motone F"/>
            <person name="Kageyama Y"/>
            <person name="Nozu R"/>
            <person name="Adachi N"/>
            <person name="Nishimura O"/>
            <person name="Nakagawa R"/>
            <person name="Tanegashima C"/>
            <person name="Kiyatake I"/>
            <person name="Matsumoto R"/>
            <person name="Murakumo K"/>
            <person name="Nishida K"/>
            <person name="Terakita A"/>
            <person name="Kuratani S"/>
            <person name="Sato K"/>
            <person name="Hyodo S Kuraku.S."/>
        </authorList>
    </citation>
    <scope>NUCLEOTIDE SEQUENCE [LARGE SCALE GENOMIC DNA]</scope>
</reference>
<evidence type="ECO:0000256" key="1">
    <source>
        <dbReference type="SAM" id="MobiDB-lite"/>
    </source>
</evidence>
<dbReference type="EMBL" id="BEZZ01000063">
    <property type="protein sequence ID" value="GCC24669.1"/>
    <property type="molecule type" value="Genomic_DNA"/>
</dbReference>
<dbReference type="AlphaFoldDB" id="A0A401S2U0"/>
<evidence type="ECO:0000313" key="3">
    <source>
        <dbReference type="Proteomes" id="UP000287033"/>
    </source>
</evidence>
<protein>
    <submittedName>
        <fullName evidence="2">Uncharacterized protein</fullName>
    </submittedName>
</protein>
<gene>
    <name evidence="2" type="ORF">chiPu_0003071</name>
</gene>
<organism evidence="2 3">
    <name type="scientific">Chiloscyllium punctatum</name>
    <name type="common">Brownbanded bambooshark</name>
    <name type="synonym">Hemiscyllium punctatum</name>
    <dbReference type="NCBI Taxonomy" id="137246"/>
    <lineage>
        <taxon>Eukaryota</taxon>
        <taxon>Metazoa</taxon>
        <taxon>Chordata</taxon>
        <taxon>Craniata</taxon>
        <taxon>Vertebrata</taxon>
        <taxon>Chondrichthyes</taxon>
        <taxon>Elasmobranchii</taxon>
        <taxon>Galeomorphii</taxon>
        <taxon>Galeoidea</taxon>
        <taxon>Orectolobiformes</taxon>
        <taxon>Hemiscylliidae</taxon>
        <taxon>Chiloscyllium</taxon>
    </lineage>
</organism>
<evidence type="ECO:0000313" key="2">
    <source>
        <dbReference type="EMBL" id="GCC24669.1"/>
    </source>
</evidence>
<accession>A0A401S2U0</accession>
<proteinExistence type="predicted"/>
<name>A0A401S2U0_CHIPU</name>
<dbReference type="Proteomes" id="UP000287033">
    <property type="component" value="Unassembled WGS sequence"/>
</dbReference>
<feature type="compositionally biased region" description="Basic residues" evidence="1">
    <location>
        <begin position="141"/>
        <end position="150"/>
    </location>
</feature>